<dbReference type="AlphaFoldDB" id="A0A2K8KPJ4"/>
<evidence type="ECO:0000313" key="2">
    <source>
        <dbReference type="Proteomes" id="UP000229757"/>
    </source>
</evidence>
<organism evidence="1 2">
    <name type="scientific">Reinekea forsetii</name>
    <dbReference type="NCBI Taxonomy" id="1336806"/>
    <lineage>
        <taxon>Bacteria</taxon>
        <taxon>Pseudomonadati</taxon>
        <taxon>Pseudomonadota</taxon>
        <taxon>Gammaproteobacteria</taxon>
        <taxon>Oceanospirillales</taxon>
        <taxon>Saccharospirillaceae</taxon>
        <taxon>Reinekea</taxon>
    </lineage>
</organism>
<protein>
    <submittedName>
        <fullName evidence="1">Uncharacterized protein</fullName>
    </submittedName>
</protein>
<dbReference type="EMBL" id="CP011797">
    <property type="protein sequence ID" value="ATX76688.1"/>
    <property type="molecule type" value="Genomic_DNA"/>
</dbReference>
<keyword evidence="2" id="KW-1185">Reference proteome</keyword>
<proteinExistence type="predicted"/>
<dbReference type="Proteomes" id="UP000229757">
    <property type="component" value="Chromosome"/>
</dbReference>
<sequence>MQNNRASIYNNPEVLMKIISQCRSSGKFIGKKGAPGSGLIGLARVFAYK</sequence>
<gene>
    <name evidence="1" type="ORF">REIFOR_01543</name>
</gene>
<accession>A0A2K8KPJ4</accession>
<dbReference type="KEGG" id="rfo:REIFOR_01543"/>
<reference evidence="1 2" key="1">
    <citation type="journal article" date="2017" name="Environ. Microbiol.">
        <title>Genomic and physiological analyses of 'Reinekea forsetii' reveal a versatile opportunistic lifestyle during spring algae blooms.</title>
        <authorList>
            <person name="Avci B."/>
            <person name="Hahnke R.L."/>
            <person name="Chafee M."/>
            <person name="Fischer T."/>
            <person name="Gruber-Vodicka H."/>
            <person name="Tegetmeyer H.E."/>
            <person name="Harder J."/>
            <person name="Fuchs B.M."/>
            <person name="Amann R.I."/>
            <person name="Teeling H."/>
        </authorList>
    </citation>
    <scope>NUCLEOTIDE SEQUENCE [LARGE SCALE GENOMIC DNA]</scope>
    <source>
        <strain evidence="1 2">Hel1_31_D35</strain>
    </source>
</reference>
<name>A0A2K8KPJ4_9GAMM</name>
<evidence type="ECO:0000313" key="1">
    <source>
        <dbReference type="EMBL" id="ATX76688.1"/>
    </source>
</evidence>